<feature type="region of interest" description="Disordered" evidence="1">
    <location>
        <begin position="1"/>
        <end position="23"/>
    </location>
</feature>
<accession>A0A7W4Z489</accession>
<dbReference type="RefSeq" id="WP_183594371.1">
    <property type="nucleotide sequence ID" value="NZ_JACHWR010000003.1"/>
</dbReference>
<organism evidence="2 3">
    <name type="scientific">Nocardioides soli</name>
    <dbReference type="NCBI Taxonomy" id="1036020"/>
    <lineage>
        <taxon>Bacteria</taxon>
        <taxon>Bacillati</taxon>
        <taxon>Actinomycetota</taxon>
        <taxon>Actinomycetes</taxon>
        <taxon>Propionibacteriales</taxon>
        <taxon>Nocardioidaceae</taxon>
        <taxon>Nocardioides</taxon>
    </lineage>
</organism>
<proteinExistence type="predicted"/>
<evidence type="ECO:0000313" key="3">
    <source>
        <dbReference type="Proteomes" id="UP000589626"/>
    </source>
</evidence>
<evidence type="ECO:0000313" key="2">
    <source>
        <dbReference type="EMBL" id="MBB3044510.1"/>
    </source>
</evidence>
<dbReference type="EMBL" id="JACHWR010000003">
    <property type="protein sequence ID" value="MBB3044510.1"/>
    <property type="molecule type" value="Genomic_DNA"/>
</dbReference>
<reference evidence="2 3" key="1">
    <citation type="submission" date="2020-08" db="EMBL/GenBank/DDBJ databases">
        <title>Sequencing the genomes of 1000 actinobacteria strains.</title>
        <authorList>
            <person name="Klenk H.-P."/>
        </authorList>
    </citation>
    <scope>NUCLEOTIDE SEQUENCE [LARGE SCALE GENOMIC DNA]</scope>
    <source>
        <strain evidence="2 3">DSM 105498</strain>
    </source>
</reference>
<evidence type="ECO:0000256" key="1">
    <source>
        <dbReference type="SAM" id="MobiDB-lite"/>
    </source>
</evidence>
<sequence length="667" mass="67715">MTASHAGYADGSETSPARGPVMRGTFLAGPTASIVGTPVVGATLTAGTGTTSPAATSYEYAWRADGDAVGGDTATLVMSPAMVGKAITVTVTAQRDGYVDATDESDPTDEVARATFSTGPTASIVGTPVVGATLSAGTGTTSPAATSFGYAWKADGDPVGDAAGTLTVSPAMAGKAITVTVTAQRDRYVDATDESDPTDEVARATFVTGPTASITGTARVGETLTAGTGTTSPAATSYEYAWRADGDAVGGDTATLVVTSAMVDKAITVTVTAQRDGYVDASDESDPTSGVARGTFSTGPTASITGTARVGETLTAGTGTTSPAATSYEYAWRADGDAVGGDTATLDVSPAMVDKTITVTVTAQRDGYVNATDESAPTAPVERATFATGPIARIDGTARVGQVLSASAGTPIPAPDSLGYRWYAGDDVIVGATGPRLTLTAAHVGRRVSVEATATRAGFVDAVARSAATGAVTPDSAPGLSLRVRVPRSAGKTPDGSPTALSRSRFTIAWVASGHGDDLVVRGTGALDELLRKRFGVAPVPARGQIAVRLTRLGLHRFQLIATSSSGTTSAADAITVVRPPTRLTVQAPRYAKPGARIRVRAQGLGRGEQFLIRVAGSHAITGRANRDGVVVRRLVVPARATPQQHLRITVFGRTDRRKGSTVVVVR</sequence>
<feature type="region of interest" description="Disordered" evidence="1">
    <location>
        <begin position="280"/>
        <end position="304"/>
    </location>
</feature>
<protein>
    <submittedName>
        <fullName evidence="2">Uncharacterized protein</fullName>
    </submittedName>
</protein>
<comment type="caution">
    <text evidence="2">The sequence shown here is derived from an EMBL/GenBank/DDBJ whole genome shotgun (WGS) entry which is preliminary data.</text>
</comment>
<feature type="compositionally biased region" description="Polar residues" evidence="1">
    <location>
        <begin position="295"/>
        <end position="304"/>
    </location>
</feature>
<gene>
    <name evidence="2" type="ORF">FHU40_004347</name>
</gene>
<dbReference type="Proteomes" id="UP000589626">
    <property type="component" value="Unassembled WGS sequence"/>
</dbReference>
<dbReference type="AlphaFoldDB" id="A0A7W4Z489"/>
<name>A0A7W4Z489_9ACTN</name>
<dbReference type="Gene3D" id="2.60.40.2700">
    <property type="match status" value="5"/>
</dbReference>
<keyword evidence="3" id="KW-1185">Reference proteome</keyword>